<feature type="domain" description="Tape measure protein N-terminal" evidence="1">
    <location>
        <begin position="91"/>
        <end position="272"/>
    </location>
</feature>
<sequence length="679" mass="72597">MRIKNDYLKLDIQMFADGEISYKITLDSNGAIKSMEKLDKNAEKIDKQSNKLSGTFSKVGSVGAKAFRSTAIAVGGVASALAGLIGYGAKFNAEIEQYQTSFEVMTGSAEEASKLVEDLKKMGAETPFELSDLAQTTQLLMNYGFTAEEAKNRLKMLGDISQGSADKMNRIAMAYGQMSSAGKVSLEDVKQMIEAGFNPLQEISETTGESMSSLYDRISKGTLSIDEITASMQRSTAEGGKYFQSMEKQSQTVSGQISTLQDNFKSLAGTLSNGFSDSLATEILPKINNVLQELNTTFEENGIEGFVDKLGEELANGITSIANKAPDFVNVGIKVIDSLVNGLVDNMPVIANGLAKVAVELVNGIIKIMPTIAQGVITGIQTLLTSLTPQIPIIVQNLLDGIVQIATSVAQAFPTLFPMIIEAILGLIPVLLENLPQFIQAGIQMTIGLMNGLINAIPTLLNSLPEIISAIISGLMGAIPQLIMLGPQLVIGLIQGLLNALPSLITLGPKLVLGIVDGIIDGISNMINVGKDLIKGLWDGITGSLDWIKKKIKGWVGNVLDFIKGLFGIHSPSTEFAYFGRMNVLGLEEGMEDNIPDLNKTIDRTIAYEATGLDYLANGFDNYSGTISNGVLANANFNQPIYVTVNADLDVNKFGKAFVRDIKTFSGGAKNAYNYGGGK</sequence>
<name>A0A9D1GB18_9FIRM</name>
<dbReference type="InterPro" id="IPR016024">
    <property type="entry name" value="ARM-type_fold"/>
</dbReference>
<reference evidence="2" key="2">
    <citation type="journal article" date="2021" name="PeerJ">
        <title>Extensive microbial diversity within the chicken gut microbiome revealed by metagenomics and culture.</title>
        <authorList>
            <person name="Gilroy R."/>
            <person name="Ravi A."/>
            <person name="Getino M."/>
            <person name="Pursley I."/>
            <person name="Horton D.L."/>
            <person name="Alikhan N.F."/>
            <person name="Baker D."/>
            <person name="Gharbi K."/>
            <person name="Hall N."/>
            <person name="Watson M."/>
            <person name="Adriaenssens E.M."/>
            <person name="Foster-Nyarko E."/>
            <person name="Jarju S."/>
            <person name="Secka A."/>
            <person name="Antonio M."/>
            <person name="Oren A."/>
            <person name="Chaudhuri R.R."/>
            <person name="La Ragione R."/>
            <person name="Hildebrand F."/>
            <person name="Pallen M.J."/>
        </authorList>
    </citation>
    <scope>NUCLEOTIDE SEQUENCE</scope>
    <source>
        <strain evidence="2">CHK195-26880</strain>
    </source>
</reference>
<dbReference type="Proteomes" id="UP000886833">
    <property type="component" value="Unassembled WGS sequence"/>
</dbReference>
<dbReference type="InterPro" id="IPR053058">
    <property type="entry name" value="Mulikevirus_tape_measure"/>
</dbReference>
<dbReference type="Pfam" id="PF20155">
    <property type="entry name" value="TMP_3"/>
    <property type="match status" value="1"/>
</dbReference>
<protein>
    <submittedName>
        <fullName evidence="2">Tape measure protein</fullName>
    </submittedName>
</protein>
<dbReference type="PANTHER" id="PTHR38812">
    <property type="entry name" value="MU-LIKE PROPHAGE FLUMU PROTEIN GP42"/>
    <property type="match status" value="1"/>
</dbReference>
<evidence type="ECO:0000313" key="2">
    <source>
        <dbReference type="EMBL" id="HIT36919.1"/>
    </source>
</evidence>
<organism evidence="2 3">
    <name type="scientific">Candidatus Onthousia faecipullorum</name>
    <dbReference type="NCBI Taxonomy" id="2840887"/>
    <lineage>
        <taxon>Bacteria</taxon>
        <taxon>Bacillati</taxon>
        <taxon>Bacillota</taxon>
        <taxon>Bacilli</taxon>
        <taxon>Candidatus Onthousia</taxon>
    </lineage>
</organism>
<evidence type="ECO:0000259" key="1">
    <source>
        <dbReference type="Pfam" id="PF20155"/>
    </source>
</evidence>
<dbReference type="InterPro" id="IPR013491">
    <property type="entry name" value="Tape_meas_N"/>
</dbReference>
<comment type="caution">
    <text evidence="2">The sequence shown here is derived from an EMBL/GenBank/DDBJ whole genome shotgun (WGS) entry which is preliminary data.</text>
</comment>
<evidence type="ECO:0000313" key="3">
    <source>
        <dbReference type="Proteomes" id="UP000886833"/>
    </source>
</evidence>
<dbReference type="SUPFAM" id="SSF48371">
    <property type="entry name" value="ARM repeat"/>
    <property type="match status" value="1"/>
</dbReference>
<reference evidence="2" key="1">
    <citation type="submission" date="2020-10" db="EMBL/GenBank/DDBJ databases">
        <authorList>
            <person name="Gilroy R."/>
        </authorList>
    </citation>
    <scope>NUCLEOTIDE SEQUENCE</scope>
    <source>
        <strain evidence="2">CHK195-26880</strain>
    </source>
</reference>
<accession>A0A9D1GB18</accession>
<dbReference type="PANTHER" id="PTHR38812:SF2">
    <property type="entry name" value="MU-LIKE PROPHAGE FLUMU PROTEIN GP42"/>
    <property type="match status" value="1"/>
</dbReference>
<proteinExistence type="predicted"/>
<dbReference type="EMBL" id="DVKQ01000002">
    <property type="protein sequence ID" value="HIT36919.1"/>
    <property type="molecule type" value="Genomic_DNA"/>
</dbReference>
<dbReference type="AlphaFoldDB" id="A0A9D1GB18"/>
<gene>
    <name evidence="2" type="ORF">IAB59_00340</name>
</gene>
<dbReference type="NCBIfam" id="TIGR02675">
    <property type="entry name" value="tape_meas_nterm"/>
    <property type="match status" value="1"/>
</dbReference>